<organism evidence="2 3">
    <name type="scientific">Croceicoccus mobilis</name>
    <dbReference type="NCBI Taxonomy" id="1703339"/>
    <lineage>
        <taxon>Bacteria</taxon>
        <taxon>Pseudomonadati</taxon>
        <taxon>Pseudomonadota</taxon>
        <taxon>Alphaproteobacteria</taxon>
        <taxon>Sphingomonadales</taxon>
        <taxon>Erythrobacteraceae</taxon>
        <taxon>Croceicoccus</taxon>
    </lineage>
</organism>
<reference evidence="2" key="2">
    <citation type="submission" date="2020-09" db="EMBL/GenBank/DDBJ databases">
        <authorList>
            <person name="Sun Q."/>
            <person name="Zhou Y."/>
        </authorList>
    </citation>
    <scope>NUCLEOTIDE SEQUENCE</scope>
    <source>
        <strain evidence="2">CGMCC 1.15360</strain>
    </source>
</reference>
<comment type="caution">
    <text evidence="2">The sequence shown here is derived from an EMBL/GenBank/DDBJ whole genome shotgun (WGS) entry which is preliminary data.</text>
</comment>
<dbReference type="PROSITE" id="PS51318">
    <property type="entry name" value="TAT"/>
    <property type="match status" value="1"/>
</dbReference>
<dbReference type="AlphaFoldDB" id="A0A917DTV1"/>
<keyword evidence="1" id="KW-0732">Signal</keyword>
<dbReference type="Proteomes" id="UP000612349">
    <property type="component" value="Unassembled WGS sequence"/>
</dbReference>
<feature type="signal peptide" evidence="1">
    <location>
        <begin position="1"/>
        <end position="26"/>
    </location>
</feature>
<dbReference type="PANTHER" id="PTHR38477">
    <property type="entry name" value="HYPOTHETICAL EXPORTED PROTEIN"/>
    <property type="match status" value="1"/>
</dbReference>
<accession>A0A917DTV1</accession>
<sequence length="203" mass="21619">MNFNRRNLLRSGAAGLSGLAAPRAFAAPAGSRPPAALGAALAALDAHSATPTGRSIKRDFVGLVDFNQHSREKRFDIVDVGNGRVMKSYLVSHGKGSDPAHTGWVQTLSNRVGSNQSSDGAFLTGAAYYGKLGRSRRLHGLDPSNSHAFARAIVMHGADYVSPSLIMRHGKIGRSLGCFAVEQHVRDEVLDIMGEGRLLFAAR</sequence>
<evidence type="ECO:0000313" key="3">
    <source>
        <dbReference type="Proteomes" id="UP000612349"/>
    </source>
</evidence>
<gene>
    <name evidence="2" type="ORF">GCM10010990_14580</name>
</gene>
<dbReference type="InterPro" id="IPR006311">
    <property type="entry name" value="TAT_signal"/>
</dbReference>
<name>A0A917DTV1_9SPHN</name>
<dbReference type="InterPro" id="IPR032676">
    <property type="entry name" value="YkuD_2"/>
</dbReference>
<dbReference type="RefSeq" id="WP_082922462.1">
    <property type="nucleotide sequence ID" value="NZ_BMIP01000002.1"/>
</dbReference>
<evidence type="ECO:0000313" key="2">
    <source>
        <dbReference type="EMBL" id="GGD66165.1"/>
    </source>
</evidence>
<dbReference type="OrthoDB" id="9815195at2"/>
<protein>
    <recommendedName>
        <fullName evidence="4">Twin-arginine translocation pathway signal protein</fullName>
    </recommendedName>
</protein>
<reference evidence="2" key="1">
    <citation type="journal article" date="2014" name="Int. J. Syst. Evol. Microbiol.">
        <title>Complete genome sequence of Corynebacterium casei LMG S-19264T (=DSM 44701T), isolated from a smear-ripened cheese.</title>
        <authorList>
            <consortium name="US DOE Joint Genome Institute (JGI-PGF)"/>
            <person name="Walter F."/>
            <person name="Albersmeier A."/>
            <person name="Kalinowski J."/>
            <person name="Ruckert C."/>
        </authorList>
    </citation>
    <scope>NUCLEOTIDE SEQUENCE</scope>
    <source>
        <strain evidence="2">CGMCC 1.15360</strain>
    </source>
</reference>
<feature type="chain" id="PRO_5037158040" description="Twin-arginine translocation pathway signal protein" evidence="1">
    <location>
        <begin position="27"/>
        <end position="203"/>
    </location>
</feature>
<dbReference type="PANTHER" id="PTHR38477:SF1">
    <property type="entry name" value="MUREIN L,D-TRANSPEPTIDASE CATALYTIC DOMAIN FAMILY PROTEIN"/>
    <property type="match status" value="1"/>
</dbReference>
<dbReference type="Pfam" id="PF13645">
    <property type="entry name" value="YkuD_2"/>
    <property type="match status" value="1"/>
</dbReference>
<proteinExistence type="predicted"/>
<evidence type="ECO:0000256" key="1">
    <source>
        <dbReference type="SAM" id="SignalP"/>
    </source>
</evidence>
<dbReference type="EMBL" id="BMIP01000002">
    <property type="protein sequence ID" value="GGD66165.1"/>
    <property type="molecule type" value="Genomic_DNA"/>
</dbReference>
<evidence type="ECO:0008006" key="4">
    <source>
        <dbReference type="Google" id="ProtNLM"/>
    </source>
</evidence>
<keyword evidence="3" id="KW-1185">Reference proteome</keyword>